<evidence type="ECO:0000259" key="6">
    <source>
        <dbReference type="Pfam" id="PF14833"/>
    </source>
</evidence>
<feature type="domain" description="3-hydroxyisobutyrate dehydrogenase-like NAD-binding" evidence="6">
    <location>
        <begin position="175"/>
        <end position="294"/>
    </location>
</feature>
<dbReference type="PANTHER" id="PTHR43060:SF15">
    <property type="entry name" value="3-HYDROXYISOBUTYRATE DEHYDROGENASE-LIKE 1, MITOCHONDRIAL-RELATED"/>
    <property type="match status" value="1"/>
</dbReference>
<feature type="domain" description="6-phosphogluconate dehydrogenase NADP-binding" evidence="5">
    <location>
        <begin position="10"/>
        <end position="172"/>
    </location>
</feature>
<gene>
    <name evidence="7" type="ORF">DFP90_1011149</name>
</gene>
<dbReference type="InterPro" id="IPR006115">
    <property type="entry name" value="6PGDH_NADP-bd"/>
</dbReference>
<evidence type="ECO:0000256" key="3">
    <source>
        <dbReference type="ARBA" id="ARBA00023027"/>
    </source>
</evidence>
<comment type="similarity">
    <text evidence="1">Belongs to the HIBADH-related family.</text>
</comment>
<evidence type="ECO:0000259" key="5">
    <source>
        <dbReference type="Pfam" id="PF03446"/>
    </source>
</evidence>
<dbReference type="Pfam" id="PF03446">
    <property type="entry name" value="NAD_binding_2"/>
    <property type="match status" value="1"/>
</dbReference>
<reference evidence="7 8" key="1">
    <citation type="submission" date="2018-07" db="EMBL/GenBank/DDBJ databases">
        <title>Genomic Encyclopedia of Type Strains, Phase III (KMG-III): the genomes of soil and plant-associated and newly described type strains.</title>
        <authorList>
            <person name="Whitman W."/>
        </authorList>
    </citation>
    <scope>NUCLEOTIDE SEQUENCE [LARGE SCALE GENOMIC DNA]</scope>
    <source>
        <strain evidence="7 8">CECT 8488</strain>
    </source>
</reference>
<dbReference type="InterPro" id="IPR029154">
    <property type="entry name" value="HIBADH-like_NADP-bd"/>
</dbReference>
<proteinExistence type="inferred from homology"/>
<evidence type="ECO:0000313" key="8">
    <source>
        <dbReference type="Proteomes" id="UP000256845"/>
    </source>
</evidence>
<dbReference type="Gene3D" id="1.10.1040.10">
    <property type="entry name" value="N-(1-d-carboxylethyl)-l-norvaline Dehydrogenase, domain 2"/>
    <property type="match status" value="1"/>
</dbReference>
<dbReference type="Gene3D" id="3.40.50.720">
    <property type="entry name" value="NAD(P)-binding Rossmann-like Domain"/>
    <property type="match status" value="1"/>
</dbReference>
<dbReference type="PROSITE" id="PS00895">
    <property type="entry name" value="3_HYDROXYISOBUT_DH"/>
    <property type="match status" value="1"/>
</dbReference>
<dbReference type="InterPro" id="IPR036291">
    <property type="entry name" value="NAD(P)-bd_dom_sf"/>
</dbReference>
<protein>
    <submittedName>
        <fullName evidence="7">3-hydroxyisobutyrate dehydrogenase-like beta-hydroxyacid dehydrogenase</fullName>
    </submittedName>
</protein>
<dbReference type="InterPro" id="IPR002204">
    <property type="entry name" value="3-OH-isobutyrate_DH-rel_CS"/>
</dbReference>
<dbReference type="InterPro" id="IPR008927">
    <property type="entry name" value="6-PGluconate_DH-like_C_sf"/>
</dbReference>
<name>A0A3D9HZL2_9PROT</name>
<dbReference type="AlphaFoldDB" id="A0A3D9HZL2"/>
<dbReference type="OrthoDB" id="9812907at2"/>
<keyword evidence="8" id="KW-1185">Reference proteome</keyword>
<dbReference type="GO" id="GO:0050661">
    <property type="term" value="F:NADP binding"/>
    <property type="evidence" value="ECO:0007669"/>
    <property type="project" value="InterPro"/>
</dbReference>
<dbReference type="GO" id="GO:0016491">
    <property type="term" value="F:oxidoreductase activity"/>
    <property type="evidence" value="ECO:0007669"/>
    <property type="project" value="UniProtKB-KW"/>
</dbReference>
<keyword evidence="2" id="KW-0560">Oxidoreductase</keyword>
<dbReference type="SUPFAM" id="SSF51735">
    <property type="entry name" value="NAD(P)-binding Rossmann-fold domains"/>
    <property type="match status" value="1"/>
</dbReference>
<dbReference type="EMBL" id="QRDW01000001">
    <property type="protein sequence ID" value="RED54346.1"/>
    <property type="molecule type" value="Genomic_DNA"/>
</dbReference>
<evidence type="ECO:0000256" key="4">
    <source>
        <dbReference type="PIRSR" id="PIRSR000103-1"/>
    </source>
</evidence>
<dbReference type="SUPFAM" id="SSF48179">
    <property type="entry name" value="6-phosphogluconate dehydrogenase C-terminal domain-like"/>
    <property type="match status" value="1"/>
</dbReference>
<feature type="active site" evidence="4">
    <location>
        <position position="181"/>
    </location>
</feature>
<evidence type="ECO:0000256" key="1">
    <source>
        <dbReference type="ARBA" id="ARBA00009080"/>
    </source>
</evidence>
<dbReference type="GO" id="GO:0051287">
    <property type="term" value="F:NAD binding"/>
    <property type="evidence" value="ECO:0007669"/>
    <property type="project" value="InterPro"/>
</dbReference>
<dbReference type="InterPro" id="IPR013328">
    <property type="entry name" value="6PGD_dom2"/>
</dbReference>
<dbReference type="Proteomes" id="UP000256845">
    <property type="component" value="Unassembled WGS sequence"/>
</dbReference>
<dbReference type="PANTHER" id="PTHR43060">
    <property type="entry name" value="3-HYDROXYISOBUTYRATE DEHYDROGENASE-LIKE 1, MITOCHONDRIAL-RELATED"/>
    <property type="match status" value="1"/>
</dbReference>
<keyword evidence="3" id="KW-0520">NAD</keyword>
<dbReference type="PIRSF" id="PIRSF000103">
    <property type="entry name" value="HIBADH"/>
    <property type="match status" value="1"/>
</dbReference>
<comment type="caution">
    <text evidence="7">The sequence shown here is derived from an EMBL/GenBank/DDBJ whole genome shotgun (WGS) entry which is preliminary data.</text>
</comment>
<dbReference type="GO" id="GO:0016054">
    <property type="term" value="P:organic acid catabolic process"/>
    <property type="evidence" value="ECO:0007669"/>
    <property type="project" value="UniProtKB-ARBA"/>
</dbReference>
<dbReference type="Pfam" id="PF14833">
    <property type="entry name" value="NAD_binding_11"/>
    <property type="match status" value="1"/>
</dbReference>
<dbReference type="InterPro" id="IPR015815">
    <property type="entry name" value="HIBADH-related"/>
</dbReference>
<accession>A0A3D9HZL2</accession>
<sequence>MSGQSLKGWKIGVIGLGLMGMPMARNLHQAGADVFVTSRSPGPAEKLADEGMTACESPAAMADAVETGGIILIMVTDTVACRTVLEGPEGLLTGNLDGKSVIDMGTTQVMDTRDLAAKVTDRGGYYLDAPVSGGQLGAEEATLSIMVGAAEEDFQKMLPMFQTLGSRVTRVGGIGAGQVAKSANQMIVGMTLDAVAEALSLAAAAGVDPAKVREALIGGFAGSRILDLHGQRMIDGAFDPGGRITVQRKDMVQAAALADAVGVDLPGLEKSREIWNSAVDAGLGELDQAGIFKLFRPRSQE</sequence>
<evidence type="ECO:0000313" key="7">
    <source>
        <dbReference type="EMBL" id="RED54346.1"/>
    </source>
</evidence>
<organism evidence="7 8">
    <name type="scientific">Aestuariispira insulae</name>
    <dbReference type="NCBI Taxonomy" id="1461337"/>
    <lineage>
        <taxon>Bacteria</taxon>
        <taxon>Pseudomonadati</taxon>
        <taxon>Pseudomonadota</taxon>
        <taxon>Alphaproteobacteria</taxon>
        <taxon>Rhodospirillales</taxon>
        <taxon>Kiloniellaceae</taxon>
        <taxon>Aestuariispira</taxon>
    </lineage>
</organism>
<evidence type="ECO:0000256" key="2">
    <source>
        <dbReference type="ARBA" id="ARBA00023002"/>
    </source>
</evidence>
<dbReference type="RefSeq" id="WP_115935410.1">
    <property type="nucleotide sequence ID" value="NZ_QRDW01000001.1"/>
</dbReference>